<protein>
    <recommendedName>
        <fullName evidence="2">Outer membrane protein beta-barrel domain-containing protein</fullName>
    </recommendedName>
</protein>
<sequence>MSIGSGFYGLANAIPRKHTVLQDFKNAGLPPLFFRYEKAVSDFIGIGGTFFFHVPSYKWNKTIEAYNYETWTYEPVTYEEKFSGLSVGLLGRVNFHFATTKKSDTYFGAGIGYEFYMMNFESEDPLASSRAINRPLPFSGELVFGWRNYFSDNTAFYAEVGYGKMLLNIGLTIGLNN</sequence>
<evidence type="ECO:0008006" key="2">
    <source>
        <dbReference type="Google" id="ProtNLM"/>
    </source>
</evidence>
<reference evidence="1" key="1">
    <citation type="submission" date="2019-08" db="EMBL/GenBank/DDBJ databases">
        <authorList>
            <person name="Kucharzyk K."/>
            <person name="Murdoch R.W."/>
            <person name="Higgins S."/>
            <person name="Loffler F."/>
        </authorList>
    </citation>
    <scope>NUCLEOTIDE SEQUENCE</scope>
</reference>
<evidence type="ECO:0000313" key="1">
    <source>
        <dbReference type="EMBL" id="MPM14863.1"/>
    </source>
</evidence>
<organism evidence="1">
    <name type="scientific">bioreactor metagenome</name>
    <dbReference type="NCBI Taxonomy" id="1076179"/>
    <lineage>
        <taxon>unclassified sequences</taxon>
        <taxon>metagenomes</taxon>
        <taxon>ecological metagenomes</taxon>
    </lineage>
</organism>
<name>A0A644XKV5_9ZZZZ</name>
<comment type="caution">
    <text evidence="1">The sequence shown here is derived from an EMBL/GenBank/DDBJ whole genome shotgun (WGS) entry which is preliminary data.</text>
</comment>
<gene>
    <name evidence="1" type="ORF">SDC9_61227</name>
</gene>
<dbReference type="EMBL" id="VSSQ01002350">
    <property type="protein sequence ID" value="MPM14863.1"/>
    <property type="molecule type" value="Genomic_DNA"/>
</dbReference>
<dbReference type="AlphaFoldDB" id="A0A644XKV5"/>
<proteinExistence type="predicted"/>
<accession>A0A644XKV5</accession>